<dbReference type="OrthoDB" id="3177763at2"/>
<dbReference type="GO" id="GO:0003700">
    <property type="term" value="F:DNA-binding transcription factor activity"/>
    <property type="evidence" value="ECO:0007669"/>
    <property type="project" value="InterPro"/>
</dbReference>
<dbReference type="InterPro" id="IPR036390">
    <property type="entry name" value="WH_DNA-bd_sf"/>
</dbReference>
<evidence type="ECO:0000313" key="2">
    <source>
        <dbReference type="EMBL" id="RAY12771.1"/>
    </source>
</evidence>
<dbReference type="Gene3D" id="1.10.10.10">
    <property type="entry name" value="Winged helix-like DNA-binding domain superfamily/Winged helix DNA-binding domain"/>
    <property type="match status" value="1"/>
</dbReference>
<evidence type="ECO:0000259" key="1">
    <source>
        <dbReference type="PROSITE" id="PS50995"/>
    </source>
</evidence>
<comment type="caution">
    <text evidence="2">The sequence shown here is derived from an EMBL/GenBank/DDBJ whole genome shotgun (WGS) entry which is preliminary data.</text>
</comment>
<sequence length="148" mass="16468">MHQPAPPIAYLLACASTLAARRADEKLRPHGLTIRQFGLLHQLRLEPELTMSELAQQLGIARQSVHQLINELEQAGHLRRLPGASYRTRRLEVTDTAQYLLSRMSGALDGAETGLLGGLDPDEVETLRLLLRRLLAHATDDETWMSDG</sequence>
<dbReference type="EMBL" id="QLYX01000012">
    <property type="protein sequence ID" value="RAY12771.1"/>
    <property type="molecule type" value="Genomic_DNA"/>
</dbReference>
<protein>
    <submittedName>
        <fullName evidence="2">MarR family transcriptional regulator</fullName>
    </submittedName>
</protein>
<feature type="domain" description="HTH marR-type" evidence="1">
    <location>
        <begin position="5"/>
        <end position="136"/>
    </location>
</feature>
<dbReference type="SUPFAM" id="SSF46785">
    <property type="entry name" value="Winged helix' DNA-binding domain"/>
    <property type="match status" value="1"/>
</dbReference>
<evidence type="ECO:0000313" key="3">
    <source>
        <dbReference type="Proteomes" id="UP000251891"/>
    </source>
</evidence>
<accession>A0A365H121</accession>
<dbReference type="InterPro" id="IPR036388">
    <property type="entry name" value="WH-like_DNA-bd_sf"/>
</dbReference>
<dbReference type="Pfam" id="PF12802">
    <property type="entry name" value="MarR_2"/>
    <property type="match status" value="1"/>
</dbReference>
<dbReference type="PROSITE" id="PS50995">
    <property type="entry name" value="HTH_MARR_2"/>
    <property type="match status" value="1"/>
</dbReference>
<dbReference type="AlphaFoldDB" id="A0A365H121"/>
<organism evidence="2 3">
    <name type="scientific">Actinomadura craniellae</name>
    <dbReference type="NCBI Taxonomy" id="2231787"/>
    <lineage>
        <taxon>Bacteria</taxon>
        <taxon>Bacillati</taxon>
        <taxon>Actinomycetota</taxon>
        <taxon>Actinomycetes</taxon>
        <taxon>Streptosporangiales</taxon>
        <taxon>Thermomonosporaceae</taxon>
        <taxon>Actinomadura</taxon>
    </lineage>
</organism>
<keyword evidence="3" id="KW-1185">Reference proteome</keyword>
<dbReference type="GO" id="GO:0006950">
    <property type="term" value="P:response to stress"/>
    <property type="evidence" value="ECO:0007669"/>
    <property type="project" value="TreeGrafter"/>
</dbReference>
<dbReference type="SMART" id="SM00347">
    <property type="entry name" value="HTH_MARR"/>
    <property type="match status" value="1"/>
</dbReference>
<dbReference type="PRINTS" id="PR00598">
    <property type="entry name" value="HTHMARR"/>
</dbReference>
<dbReference type="Proteomes" id="UP000251891">
    <property type="component" value="Unassembled WGS sequence"/>
</dbReference>
<gene>
    <name evidence="2" type="ORF">DPM19_24155</name>
</gene>
<dbReference type="InterPro" id="IPR039422">
    <property type="entry name" value="MarR/SlyA-like"/>
</dbReference>
<dbReference type="RefSeq" id="WP_111870378.1">
    <property type="nucleotide sequence ID" value="NZ_QLYX01000012.1"/>
</dbReference>
<dbReference type="InterPro" id="IPR000835">
    <property type="entry name" value="HTH_MarR-typ"/>
</dbReference>
<dbReference type="PANTHER" id="PTHR33164">
    <property type="entry name" value="TRANSCRIPTIONAL REGULATOR, MARR FAMILY"/>
    <property type="match status" value="1"/>
</dbReference>
<proteinExistence type="predicted"/>
<name>A0A365H121_9ACTN</name>
<dbReference type="PANTHER" id="PTHR33164:SF105">
    <property type="entry name" value="TRANSCRIPTIONAL REPRESSOR PROTEIN-RELATED"/>
    <property type="match status" value="1"/>
</dbReference>
<reference evidence="2 3" key="1">
    <citation type="submission" date="2018-06" db="EMBL/GenBank/DDBJ databases">
        <title>Actinomadura craniellae sp. nov. isolated from marine sponge Craniella sp.</title>
        <authorList>
            <person name="Li L."/>
            <person name="Xu Q.H."/>
            <person name="Lin H.W."/>
            <person name="Lu Y.H."/>
        </authorList>
    </citation>
    <scope>NUCLEOTIDE SEQUENCE [LARGE SCALE GENOMIC DNA]</scope>
    <source>
        <strain evidence="2 3">LHW63021</strain>
    </source>
</reference>